<feature type="compositionally biased region" description="Basic and acidic residues" evidence="1">
    <location>
        <begin position="145"/>
        <end position="164"/>
    </location>
</feature>
<name>A0A2W4ZX51_9BACT</name>
<dbReference type="EMBL" id="QFNK01000086">
    <property type="protein sequence ID" value="PZO86873.1"/>
    <property type="molecule type" value="Genomic_DNA"/>
</dbReference>
<evidence type="ECO:0000256" key="1">
    <source>
        <dbReference type="SAM" id="MobiDB-lite"/>
    </source>
</evidence>
<evidence type="ECO:0008006" key="4">
    <source>
        <dbReference type="Google" id="ProtNLM"/>
    </source>
</evidence>
<gene>
    <name evidence="2" type="ORF">DI626_05355</name>
</gene>
<evidence type="ECO:0000313" key="2">
    <source>
        <dbReference type="EMBL" id="PZO86873.1"/>
    </source>
</evidence>
<evidence type="ECO:0000313" key="3">
    <source>
        <dbReference type="Proteomes" id="UP000249557"/>
    </source>
</evidence>
<organism evidence="2 3">
    <name type="scientific">Micavibrio aeruginosavorus</name>
    <dbReference type="NCBI Taxonomy" id="349221"/>
    <lineage>
        <taxon>Bacteria</taxon>
        <taxon>Pseudomonadati</taxon>
        <taxon>Bdellovibrionota</taxon>
        <taxon>Bdellovibrionia</taxon>
        <taxon>Bdellovibrionales</taxon>
        <taxon>Pseudobdellovibrionaceae</taxon>
        <taxon>Micavibrio</taxon>
    </lineage>
</organism>
<proteinExistence type="predicted"/>
<dbReference type="InterPro" id="IPR025961">
    <property type="entry name" value="Metal_resist"/>
</dbReference>
<dbReference type="Pfam" id="PF13801">
    <property type="entry name" value="Metal_resist"/>
    <property type="match status" value="1"/>
</dbReference>
<dbReference type="Gene3D" id="1.20.120.1490">
    <property type="match status" value="1"/>
</dbReference>
<dbReference type="Proteomes" id="UP000249557">
    <property type="component" value="Unassembled WGS sequence"/>
</dbReference>
<dbReference type="AlphaFoldDB" id="A0A2W4ZX51"/>
<accession>A0A2W4ZX51</accession>
<reference evidence="2 3" key="1">
    <citation type="submission" date="2017-08" db="EMBL/GenBank/DDBJ databases">
        <title>Infants hospitalized years apart are colonized by the same room-sourced microbial strains.</title>
        <authorList>
            <person name="Brooks B."/>
            <person name="Olm M.R."/>
            <person name="Firek B.A."/>
            <person name="Baker R."/>
            <person name="Thomas B.C."/>
            <person name="Morowitz M.J."/>
            <person name="Banfield J.F."/>
        </authorList>
    </citation>
    <scope>NUCLEOTIDE SEQUENCE [LARGE SCALE GENOMIC DNA]</scope>
    <source>
        <strain evidence="2">S2_018_000_R2_104</strain>
    </source>
</reference>
<comment type="caution">
    <text evidence="2">The sequence shown here is derived from an EMBL/GenBank/DDBJ whole genome shotgun (WGS) entry which is preliminary data.</text>
</comment>
<feature type="region of interest" description="Disordered" evidence="1">
    <location>
        <begin position="130"/>
        <end position="164"/>
    </location>
</feature>
<sequence>MSRRMKAVFTASVLLNILFIGLGAGMLYRFSGEVPIPPNMSPEARHFIARTYQEGREEIRPMIDEMKRERKVVEGIITAEKFDAAAYDEAVEKLLTTRSEIGQKRADIMGKALEELPSEDRREFAHRILESLEGKRPHKGGFHKKMMDRECDKPRGPDKGESKP</sequence>
<protein>
    <recommendedName>
        <fullName evidence="4">Periplasmic heavy metal sensor</fullName>
    </recommendedName>
</protein>